<comment type="similarity">
    <text evidence="10">Belongs to the protein kinase superfamily.</text>
</comment>
<dbReference type="PROSITE" id="PS00108">
    <property type="entry name" value="PROTEIN_KINASE_ST"/>
    <property type="match status" value="1"/>
</dbReference>
<dbReference type="FunFam" id="1.10.510.10:FF:000571">
    <property type="entry name" value="Maternal embryonic leucine zipper kinase"/>
    <property type="match status" value="1"/>
</dbReference>
<evidence type="ECO:0000313" key="12">
    <source>
        <dbReference type="EMBL" id="OHT06715.1"/>
    </source>
</evidence>
<reference evidence="12" key="1">
    <citation type="submission" date="2016-10" db="EMBL/GenBank/DDBJ databases">
        <authorList>
            <person name="Benchimol M."/>
            <person name="Almeida L.G."/>
            <person name="Vasconcelos A.T."/>
            <person name="Perreira-Neves A."/>
            <person name="Rosa I.A."/>
            <person name="Tasca T."/>
            <person name="Bogo M.R."/>
            <person name="de Souza W."/>
        </authorList>
    </citation>
    <scope>NUCLEOTIDE SEQUENCE [LARGE SCALE GENOMIC DNA]</scope>
    <source>
        <strain evidence="12">K</strain>
    </source>
</reference>
<evidence type="ECO:0000256" key="7">
    <source>
        <dbReference type="PIRSR" id="PIRSR630616-2"/>
    </source>
</evidence>
<evidence type="ECO:0000256" key="9">
    <source>
        <dbReference type="PROSITE-ProRule" id="PRU10141"/>
    </source>
</evidence>
<dbReference type="InterPro" id="IPR008271">
    <property type="entry name" value="Ser/Thr_kinase_AS"/>
</dbReference>
<evidence type="ECO:0000256" key="10">
    <source>
        <dbReference type="RuleBase" id="RU000304"/>
    </source>
</evidence>
<organism evidence="12 13">
    <name type="scientific">Tritrichomonas foetus</name>
    <dbReference type="NCBI Taxonomy" id="1144522"/>
    <lineage>
        <taxon>Eukaryota</taxon>
        <taxon>Metamonada</taxon>
        <taxon>Parabasalia</taxon>
        <taxon>Tritrichomonadida</taxon>
        <taxon>Tritrichomonadidae</taxon>
        <taxon>Tritrichomonas</taxon>
    </lineage>
</organism>
<dbReference type="InterPro" id="IPR011009">
    <property type="entry name" value="Kinase-like_dom_sf"/>
</dbReference>
<dbReference type="SMART" id="SM00220">
    <property type="entry name" value="S_TKc"/>
    <property type="match status" value="1"/>
</dbReference>
<dbReference type="InterPro" id="IPR030616">
    <property type="entry name" value="Aur-like"/>
</dbReference>
<dbReference type="RefSeq" id="XP_068359851.1">
    <property type="nucleotide sequence ID" value="XM_068504191.1"/>
</dbReference>
<evidence type="ECO:0000256" key="4">
    <source>
        <dbReference type="ARBA" id="ARBA00022777"/>
    </source>
</evidence>
<evidence type="ECO:0000256" key="1">
    <source>
        <dbReference type="ARBA" id="ARBA00022527"/>
    </source>
</evidence>
<protein>
    <submittedName>
        <fullName evidence="12">CAMK family protein kinase</fullName>
    </submittedName>
</protein>
<dbReference type="EMBL" id="MLAK01000717">
    <property type="protein sequence ID" value="OHT06715.1"/>
    <property type="molecule type" value="Genomic_DNA"/>
</dbReference>
<dbReference type="GO" id="GO:0005524">
    <property type="term" value="F:ATP binding"/>
    <property type="evidence" value="ECO:0007669"/>
    <property type="project" value="UniProtKB-UniRule"/>
</dbReference>
<evidence type="ECO:0000256" key="6">
    <source>
        <dbReference type="PIRSR" id="PIRSR630616-1"/>
    </source>
</evidence>
<feature type="active site" description="Proton acceptor" evidence="6">
    <location>
        <position position="160"/>
    </location>
</feature>
<gene>
    <name evidence="12" type="ORF">TRFO_25177</name>
</gene>
<evidence type="ECO:0000259" key="11">
    <source>
        <dbReference type="PROSITE" id="PS50011"/>
    </source>
</evidence>
<evidence type="ECO:0000256" key="8">
    <source>
        <dbReference type="PIRSR" id="PIRSR630616-3"/>
    </source>
</evidence>
<dbReference type="AlphaFoldDB" id="A0A1J4K6B4"/>
<keyword evidence="2" id="KW-0808">Transferase</keyword>
<dbReference type="Proteomes" id="UP000179807">
    <property type="component" value="Unassembled WGS sequence"/>
</dbReference>
<dbReference type="InterPro" id="IPR000719">
    <property type="entry name" value="Prot_kinase_dom"/>
</dbReference>
<name>A0A1J4K6B4_9EUKA</name>
<keyword evidence="5 7" id="KW-0067">ATP-binding</keyword>
<dbReference type="GO" id="GO:0004674">
    <property type="term" value="F:protein serine/threonine kinase activity"/>
    <property type="evidence" value="ECO:0007669"/>
    <property type="project" value="UniProtKB-KW"/>
</dbReference>
<dbReference type="Gene3D" id="1.10.510.10">
    <property type="entry name" value="Transferase(Phosphotransferase) domain 1"/>
    <property type="match status" value="1"/>
</dbReference>
<dbReference type="OrthoDB" id="40902at2759"/>
<feature type="binding site" evidence="7">
    <location>
        <position position="178"/>
    </location>
    <ligand>
        <name>ATP</name>
        <dbReference type="ChEBI" id="CHEBI:30616"/>
    </ligand>
</feature>
<accession>A0A1J4K6B4</accession>
<dbReference type="PROSITE" id="PS50011">
    <property type="entry name" value="PROTEIN_KINASE_DOM"/>
    <property type="match status" value="1"/>
</dbReference>
<evidence type="ECO:0000256" key="2">
    <source>
        <dbReference type="ARBA" id="ARBA00022679"/>
    </source>
</evidence>
<dbReference type="Pfam" id="PF00069">
    <property type="entry name" value="Pkinase"/>
    <property type="match status" value="1"/>
</dbReference>
<evidence type="ECO:0000313" key="13">
    <source>
        <dbReference type="Proteomes" id="UP000179807"/>
    </source>
</evidence>
<keyword evidence="3 7" id="KW-0547">Nucleotide-binding</keyword>
<proteinExistence type="inferred from homology"/>
<feature type="binding site" evidence="7">
    <location>
        <begin position="164"/>
        <end position="165"/>
    </location>
    <ligand>
        <name>ATP</name>
        <dbReference type="ChEBI" id="CHEBI:30616"/>
    </ligand>
</feature>
<dbReference type="PANTHER" id="PTHR24350">
    <property type="entry name" value="SERINE/THREONINE-PROTEIN KINASE IAL-RELATED"/>
    <property type="match status" value="1"/>
</dbReference>
<evidence type="ECO:0000256" key="3">
    <source>
        <dbReference type="ARBA" id="ARBA00022741"/>
    </source>
</evidence>
<comment type="caution">
    <text evidence="12">The sequence shown here is derived from an EMBL/GenBank/DDBJ whole genome shotgun (WGS) entry which is preliminary data.</text>
</comment>
<sequence length="427" mass="49638">MRNIYLIVASITNNYLGNYWFSFLISSMLYDIPNYILLNELGEGAFSRVYFAEHSILHLPVAIKIIDKSIYQSEVDTKNLIREISIHKKIECNNIARLFESFEDNNHVFIVMQSANNGTLKNFMDGCLCHLSEDQGRKYFIQIMKGLDYLHNNIHIIHRDLKLENILLDDNYNVLISDFGFSSTFDPKIANHMTACGSPAYVAPEVFLREPYSSSSDIYSVGVILYYMTVGTLPFVDTNIPKLFDKILHEPVNFPGFISEELCDLLGKMLEKDWKKRITIDKIFAHPWVTDNKCQEIERWVQDNMFFVDNQFVIDDQIVNKLASITNTNKDTIIESIKKSKFDHLHGMYRILVLNEHTRKNIPKKKVPIQRSEISLRMAPRRRVIMPSKTFAQVHILKTKSTNNPLKYKSLNTPIITPYLNIKHMLE</sequence>
<keyword evidence="1 10" id="KW-0723">Serine/threonine-protein kinase</keyword>
<feature type="domain" description="Protein kinase" evidence="11">
    <location>
        <begin position="35"/>
        <end position="289"/>
    </location>
</feature>
<keyword evidence="13" id="KW-1185">Reference proteome</keyword>
<feature type="binding site" evidence="7 9">
    <location>
        <position position="64"/>
    </location>
    <ligand>
        <name>ATP</name>
        <dbReference type="ChEBI" id="CHEBI:30616"/>
    </ligand>
</feature>
<dbReference type="SUPFAM" id="SSF56112">
    <property type="entry name" value="Protein kinase-like (PK-like)"/>
    <property type="match status" value="1"/>
</dbReference>
<dbReference type="InterPro" id="IPR017441">
    <property type="entry name" value="Protein_kinase_ATP_BS"/>
</dbReference>
<dbReference type="PROSITE" id="PS00107">
    <property type="entry name" value="PROTEIN_KINASE_ATP"/>
    <property type="match status" value="1"/>
</dbReference>
<feature type="cross-link" description="Glycyl lysine isopeptide (Lys-Gly) (interchain with G-Cter in SUMO2)" evidence="8">
    <location>
        <position position="162"/>
    </location>
</feature>
<dbReference type="FunFam" id="3.30.200.20:FF:000042">
    <property type="entry name" value="Aurora kinase A"/>
    <property type="match status" value="1"/>
</dbReference>
<keyword evidence="4 12" id="KW-0418">Kinase</keyword>
<dbReference type="GeneID" id="94838895"/>
<evidence type="ECO:0000256" key="5">
    <source>
        <dbReference type="ARBA" id="ARBA00022840"/>
    </source>
</evidence>
<dbReference type="VEuPathDB" id="TrichDB:TRFO_25177"/>